<feature type="domain" description="Acylphosphatase-like" evidence="6">
    <location>
        <begin position="3"/>
        <end position="89"/>
    </location>
</feature>
<dbReference type="OrthoDB" id="9808093at2"/>
<evidence type="ECO:0000256" key="4">
    <source>
        <dbReference type="PROSITE-ProRule" id="PRU00520"/>
    </source>
</evidence>
<dbReference type="InterPro" id="IPR001792">
    <property type="entry name" value="Acylphosphatase-like_dom"/>
</dbReference>
<dbReference type="EC" id="3.6.1.7" evidence="2 4"/>
<dbReference type="PANTHER" id="PTHR47268:SF4">
    <property type="entry name" value="ACYLPHOSPHATASE"/>
    <property type="match status" value="1"/>
</dbReference>
<keyword evidence="4" id="KW-0378">Hydrolase</keyword>
<organism evidence="7 8">
    <name type="scientific">Sphingobacterium haloxyli</name>
    <dbReference type="NCBI Taxonomy" id="2100533"/>
    <lineage>
        <taxon>Bacteria</taxon>
        <taxon>Pseudomonadati</taxon>
        <taxon>Bacteroidota</taxon>
        <taxon>Sphingobacteriia</taxon>
        <taxon>Sphingobacteriales</taxon>
        <taxon>Sphingobacteriaceae</taxon>
        <taxon>Sphingobacterium</taxon>
    </lineage>
</organism>
<evidence type="ECO:0000256" key="5">
    <source>
        <dbReference type="RuleBase" id="RU004168"/>
    </source>
</evidence>
<evidence type="ECO:0000256" key="1">
    <source>
        <dbReference type="ARBA" id="ARBA00005614"/>
    </source>
</evidence>
<comment type="caution">
    <text evidence="7">The sequence shown here is derived from an EMBL/GenBank/DDBJ whole genome shotgun (WGS) entry which is preliminary data.</text>
</comment>
<dbReference type="Proteomes" id="UP000239711">
    <property type="component" value="Unassembled WGS sequence"/>
</dbReference>
<accession>A0A2S9J0X1</accession>
<comment type="similarity">
    <text evidence="1 5">Belongs to the acylphosphatase family.</text>
</comment>
<evidence type="ECO:0000259" key="6">
    <source>
        <dbReference type="PROSITE" id="PS51160"/>
    </source>
</evidence>
<dbReference type="InterPro" id="IPR020456">
    <property type="entry name" value="Acylphosphatase"/>
</dbReference>
<dbReference type="InterPro" id="IPR017968">
    <property type="entry name" value="Acylphosphatase_CS"/>
</dbReference>
<dbReference type="PANTHER" id="PTHR47268">
    <property type="entry name" value="ACYLPHOSPHATASE"/>
    <property type="match status" value="1"/>
</dbReference>
<reference evidence="7 8" key="1">
    <citation type="submission" date="2018-02" db="EMBL/GenBank/DDBJ databases">
        <title>The draft genome of Sphingobacterium sp. 5JN-11.</title>
        <authorList>
            <person name="Liu L."/>
            <person name="Li L."/>
            <person name="Liang L."/>
            <person name="Zhang X."/>
            <person name="Wang T."/>
        </authorList>
    </citation>
    <scope>NUCLEOTIDE SEQUENCE [LARGE SCALE GENOMIC DNA]</scope>
    <source>
        <strain evidence="7 8">5JN-11</strain>
    </source>
</reference>
<dbReference type="Pfam" id="PF00708">
    <property type="entry name" value="Acylphosphatase"/>
    <property type="match status" value="1"/>
</dbReference>
<evidence type="ECO:0000313" key="7">
    <source>
        <dbReference type="EMBL" id="PRD46427.1"/>
    </source>
</evidence>
<dbReference type="InterPro" id="IPR036046">
    <property type="entry name" value="Acylphosphatase-like_dom_sf"/>
</dbReference>
<dbReference type="AlphaFoldDB" id="A0A2S9J0X1"/>
<dbReference type="PROSITE" id="PS51160">
    <property type="entry name" value="ACYLPHOSPHATASE_3"/>
    <property type="match status" value="1"/>
</dbReference>
<keyword evidence="8" id="KW-1185">Reference proteome</keyword>
<evidence type="ECO:0000313" key="8">
    <source>
        <dbReference type="Proteomes" id="UP000239711"/>
    </source>
</evidence>
<dbReference type="SUPFAM" id="SSF54975">
    <property type="entry name" value="Acylphosphatase/BLUF domain-like"/>
    <property type="match status" value="1"/>
</dbReference>
<dbReference type="Gene3D" id="3.30.70.100">
    <property type="match status" value="1"/>
</dbReference>
<evidence type="ECO:0000256" key="2">
    <source>
        <dbReference type="ARBA" id="ARBA00012150"/>
    </source>
</evidence>
<sequence length="92" mass="10011">MKHLNITVTGKVQGVYYRATCKAVADQLGVKGFVMNQPDGSVYIEAEGDSFALEALLAFCHEGPDRAAVEEVSSAEGMVQGFKNFEVVKKKR</sequence>
<protein>
    <recommendedName>
        <fullName evidence="2 4">acylphosphatase</fullName>
        <ecNumber evidence="2 4">3.6.1.7</ecNumber>
    </recommendedName>
</protein>
<dbReference type="PROSITE" id="PS00151">
    <property type="entry name" value="ACYLPHOSPHATASE_2"/>
    <property type="match status" value="1"/>
</dbReference>
<gene>
    <name evidence="7" type="ORF">C5745_15780</name>
</gene>
<dbReference type="GO" id="GO:0003998">
    <property type="term" value="F:acylphosphatase activity"/>
    <property type="evidence" value="ECO:0007669"/>
    <property type="project" value="UniProtKB-EC"/>
</dbReference>
<name>A0A2S9J0X1_9SPHI</name>
<dbReference type="RefSeq" id="WP_105717970.1">
    <property type="nucleotide sequence ID" value="NZ_PVBQ01000014.1"/>
</dbReference>
<feature type="active site" evidence="4">
    <location>
        <position position="18"/>
    </location>
</feature>
<dbReference type="EMBL" id="PVBQ01000014">
    <property type="protein sequence ID" value="PRD46427.1"/>
    <property type="molecule type" value="Genomic_DNA"/>
</dbReference>
<feature type="active site" evidence="4">
    <location>
        <position position="36"/>
    </location>
</feature>
<evidence type="ECO:0000256" key="3">
    <source>
        <dbReference type="ARBA" id="ARBA00047645"/>
    </source>
</evidence>
<comment type="catalytic activity">
    <reaction evidence="3 4">
        <text>an acyl phosphate + H2O = a carboxylate + phosphate + H(+)</text>
        <dbReference type="Rhea" id="RHEA:14965"/>
        <dbReference type="ChEBI" id="CHEBI:15377"/>
        <dbReference type="ChEBI" id="CHEBI:15378"/>
        <dbReference type="ChEBI" id="CHEBI:29067"/>
        <dbReference type="ChEBI" id="CHEBI:43474"/>
        <dbReference type="ChEBI" id="CHEBI:59918"/>
        <dbReference type="EC" id="3.6.1.7"/>
    </reaction>
</comment>
<proteinExistence type="inferred from homology"/>